<dbReference type="EMBL" id="JMCB01000031">
    <property type="protein sequence ID" value="KFE60146.1"/>
    <property type="molecule type" value="Genomic_DNA"/>
</dbReference>
<dbReference type="AlphaFoldDB" id="A0A085VXI3"/>
<protein>
    <submittedName>
        <fullName evidence="2">Uncharacterized protein</fullName>
    </submittedName>
</protein>
<comment type="caution">
    <text evidence="2">The sequence shown here is derived from an EMBL/GenBank/DDBJ whole genome shotgun (WGS) entry which is preliminary data.</text>
</comment>
<accession>A0A085VXI3</accession>
<gene>
    <name evidence="2" type="ORF">DB31_6017</name>
</gene>
<dbReference type="Proteomes" id="UP000028725">
    <property type="component" value="Unassembled WGS sequence"/>
</dbReference>
<evidence type="ECO:0000313" key="3">
    <source>
        <dbReference type="Proteomes" id="UP000028725"/>
    </source>
</evidence>
<dbReference type="STRING" id="394096.DB31_6017"/>
<proteinExistence type="predicted"/>
<evidence type="ECO:0000313" key="2">
    <source>
        <dbReference type="EMBL" id="KFE60146.1"/>
    </source>
</evidence>
<keyword evidence="3" id="KW-1185">Reference proteome</keyword>
<evidence type="ECO:0000256" key="1">
    <source>
        <dbReference type="SAM" id="MobiDB-lite"/>
    </source>
</evidence>
<reference evidence="2 3" key="1">
    <citation type="submission" date="2014-04" db="EMBL/GenBank/DDBJ databases">
        <title>Genome assembly of Hyalangium minutum DSM 14724.</title>
        <authorList>
            <person name="Sharma G."/>
            <person name="Subramanian S."/>
        </authorList>
    </citation>
    <scope>NUCLEOTIDE SEQUENCE [LARGE SCALE GENOMIC DNA]</scope>
    <source>
        <strain evidence="2 3">DSM 14724</strain>
    </source>
</reference>
<organism evidence="2 3">
    <name type="scientific">Hyalangium minutum</name>
    <dbReference type="NCBI Taxonomy" id="394096"/>
    <lineage>
        <taxon>Bacteria</taxon>
        <taxon>Pseudomonadati</taxon>
        <taxon>Myxococcota</taxon>
        <taxon>Myxococcia</taxon>
        <taxon>Myxococcales</taxon>
        <taxon>Cystobacterineae</taxon>
        <taxon>Archangiaceae</taxon>
        <taxon>Hyalangium</taxon>
    </lineage>
</organism>
<feature type="region of interest" description="Disordered" evidence="1">
    <location>
        <begin position="1"/>
        <end position="55"/>
    </location>
</feature>
<sequence>MGQKMCHAREERTTFTASSVQRRTSPRPAARRSRSPCPLPGNRGRWSAGGEPCPP</sequence>
<name>A0A085VXI3_9BACT</name>